<dbReference type="Gene3D" id="3.60.10.10">
    <property type="entry name" value="Endonuclease/exonuclease/phosphatase"/>
    <property type="match status" value="1"/>
</dbReference>
<evidence type="ECO:0000313" key="3">
    <source>
        <dbReference type="Proteomes" id="UP001165190"/>
    </source>
</evidence>
<accession>A0A9W7MUH0</accession>
<dbReference type="SUPFAM" id="SSF56219">
    <property type="entry name" value="DNase I-like"/>
    <property type="match status" value="1"/>
</dbReference>
<keyword evidence="3" id="KW-1185">Reference proteome</keyword>
<dbReference type="PANTHER" id="PTHR33710">
    <property type="entry name" value="BNAC02G09200D PROTEIN"/>
    <property type="match status" value="1"/>
</dbReference>
<proteinExistence type="predicted"/>
<organism evidence="2 3">
    <name type="scientific">Hibiscus trionum</name>
    <name type="common">Flower of an hour</name>
    <dbReference type="NCBI Taxonomy" id="183268"/>
    <lineage>
        <taxon>Eukaryota</taxon>
        <taxon>Viridiplantae</taxon>
        <taxon>Streptophyta</taxon>
        <taxon>Embryophyta</taxon>
        <taxon>Tracheophyta</taxon>
        <taxon>Spermatophyta</taxon>
        <taxon>Magnoliopsida</taxon>
        <taxon>eudicotyledons</taxon>
        <taxon>Gunneridae</taxon>
        <taxon>Pentapetalae</taxon>
        <taxon>rosids</taxon>
        <taxon>malvids</taxon>
        <taxon>Malvales</taxon>
        <taxon>Malvaceae</taxon>
        <taxon>Malvoideae</taxon>
        <taxon>Hibiscus</taxon>
    </lineage>
</organism>
<comment type="caution">
    <text evidence="2">The sequence shown here is derived from an EMBL/GenBank/DDBJ whole genome shotgun (WGS) entry which is preliminary data.</text>
</comment>
<gene>
    <name evidence="2" type="ORF">HRI_004874700</name>
</gene>
<evidence type="ECO:0008006" key="4">
    <source>
        <dbReference type="Google" id="ProtNLM"/>
    </source>
</evidence>
<protein>
    <recommendedName>
        <fullName evidence="4">Endonuclease/exonuclease/phosphatase domain-containing protein</fullName>
    </recommendedName>
</protein>
<keyword evidence="1" id="KW-0175">Coiled coil</keyword>
<feature type="coiled-coil region" evidence="1">
    <location>
        <begin position="152"/>
        <end position="179"/>
    </location>
</feature>
<evidence type="ECO:0000313" key="2">
    <source>
        <dbReference type="EMBL" id="GMJ12055.1"/>
    </source>
</evidence>
<name>A0A9W7MUH0_HIBTR</name>
<dbReference type="OrthoDB" id="1881450at2759"/>
<dbReference type="EMBL" id="BSYR01000061">
    <property type="protein sequence ID" value="GMJ12055.1"/>
    <property type="molecule type" value="Genomic_DNA"/>
</dbReference>
<dbReference type="InterPro" id="IPR036691">
    <property type="entry name" value="Endo/exonu/phosph_ase_sf"/>
</dbReference>
<evidence type="ECO:0000256" key="1">
    <source>
        <dbReference type="SAM" id="Coils"/>
    </source>
</evidence>
<dbReference type="AlphaFoldDB" id="A0A9W7MUH0"/>
<dbReference type="PANTHER" id="PTHR33710:SF64">
    <property type="entry name" value="ENDONUCLEASE_EXONUCLEASE_PHOSPHATASE DOMAIN-CONTAINING PROTEIN"/>
    <property type="match status" value="1"/>
</dbReference>
<sequence length="189" mass="21820">MGGDFNVVRFAWERTGNVSSKREMEVFSEFINSLNLVDLPLAGGSFTWSSLRDKLSQSRLDQYLMSLECLECWPDVRQIRLPKNISDHNPIVLRCQAISGGPRPFRFFDHWLEQKDYVGIICDTCSSQRDIEIGKLLSCCQSRSRDWVRKTKDNETSELGRLENRQAELENEVARGINAVSYHDELRSI</sequence>
<dbReference type="Proteomes" id="UP001165190">
    <property type="component" value="Unassembled WGS sequence"/>
</dbReference>
<reference evidence="2" key="1">
    <citation type="submission" date="2023-05" db="EMBL/GenBank/DDBJ databases">
        <title>Genome and transcriptome analyses reveal genes involved in the formation of fine ridges on petal epidermal cells in Hibiscus trionum.</title>
        <authorList>
            <person name="Koshimizu S."/>
            <person name="Masuda S."/>
            <person name="Ishii T."/>
            <person name="Shirasu K."/>
            <person name="Hoshino A."/>
            <person name="Arita M."/>
        </authorList>
    </citation>
    <scope>NUCLEOTIDE SEQUENCE</scope>
    <source>
        <strain evidence="2">Hamamatsu line</strain>
    </source>
</reference>